<comment type="caution">
    <text evidence="2">The sequence shown here is derived from an EMBL/GenBank/DDBJ whole genome shotgun (WGS) entry which is preliminary data.</text>
</comment>
<feature type="region of interest" description="Disordered" evidence="1">
    <location>
        <begin position="29"/>
        <end position="50"/>
    </location>
</feature>
<protein>
    <submittedName>
        <fullName evidence="2">Uncharacterized protein</fullName>
    </submittedName>
</protein>
<sequence>MLEFQDWMDNQDHQGLQVPKEIQEVQVCQGHPGAPDRREPVGSQDTQVGMGRREQQDCLAVRVSLDCPGPLGSMVLRVTLELPGLELRGVPVPRVTQVSPDSQAVQELRERLVQQVCPGCLVGQELRATQGSPDFKGHQVFQVLRELMEVQVPRGWMGLLVDRVSRDALAVQELQERRVRRGDMASQGLRDRRETQVILARDTPDPPAFQDIQVRREILGRLDFQGALATLGRRETQDSLAHLGRRALLAPRGPPVWAMWDPKVTRGPQAPQDDPVAPAQ</sequence>
<evidence type="ECO:0000313" key="3">
    <source>
        <dbReference type="Proteomes" id="UP001221898"/>
    </source>
</evidence>
<reference evidence="2" key="1">
    <citation type="journal article" date="2023" name="Science">
        <title>Genome structures resolve the early diversification of teleost fishes.</title>
        <authorList>
            <person name="Parey E."/>
            <person name="Louis A."/>
            <person name="Montfort J."/>
            <person name="Bouchez O."/>
            <person name="Roques C."/>
            <person name="Iampietro C."/>
            <person name="Lluch J."/>
            <person name="Castinel A."/>
            <person name="Donnadieu C."/>
            <person name="Desvignes T."/>
            <person name="Floi Bucao C."/>
            <person name="Jouanno E."/>
            <person name="Wen M."/>
            <person name="Mejri S."/>
            <person name="Dirks R."/>
            <person name="Jansen H."/>
            <person name="Henkel C."/>
            <person name="Chen W.J."/>
            <person name="Zahm M."/>
            <person name="Cabau C."/>
            <person name="Klopp C."/>
            <person name="Thompson A.W."/>
            <person name="Robinson-Rechavi M."/>
            <person name="Braasch I."/>
            <person name="Lecointre G."/>
            <person name="Bobe J."/>
            <person name="Postlethwait J.H."/>
            <person name="Berthelot C."/>
            <person name="Roest Crollius H."/>
            <person name="Guiguen Y."/>
        </authorList>
    </citation>
    <scope>NUCLEOTIDE SEQUENCE</scope>
    <source>
        <strain evidence="2">NC1722</strain>
    </source>
</reference>
<organism evidence="2 3">
    <name type="scientific">Aldrovandia affinis</name>
    <dbReference type="NCBI Taxonomy" id="143900"/>
    <lineage>
        <taxon>Eukaryota</taxon>
        <taxon>Metazoa</taxon>
        <taxon>Chordata</taxon>
        <taxon>Craniata</taxon>
        <taxon>Vertebrata</taxon>
        <taxon>Euteleostomi</taxon>
        <taxon>Actinopterygii</taxon>
        <taxon>Neopterygii</taxon>
        <taxon>Teleostei</taxon>
        <taxon>Notacanthiformes</taxon>
        <taxon>Halosauridae</taxon>
        <taxon>Aldrovandia</taxon>
    </lineage>
</organism>
<feature type="region of interest" description="Disordered" evidence="1">
    <location>
        <begin position="259"/>
        <end position="280"/>
    </location>
</feature>
<evidence type="ECO:0000256" key="1">
    <source>
        <dbReference type="SAM" id="MobiDB-lite"/>
    </source>
</evidence>
<dbReference type="EMBL" id="JAINUG010000046">
    <property type="protein sequence ID" value="KAJ8405821.1"/>
    <property type="molecule type" value="Genomic_DNA"/>
</dbReference>
<dbReference type="AlphaFoldDB" id="A0AAD7WQM1"/>
<gene>
    <name evidence="2" type="ORF">AAFF_G00312580</name>
</gene>
<evidence type="ECO:0000313" key="2">
    <source>
        <dbReference type="EMBL" id="KAJ8405821.1"/>
    </source>
</evidence>
<name>A0AAD7WQM1_9TELE</name>
<proteinExistence type="predicted"/>
<accession>A0AAD7WQM1</accession>
<feature type="compositionally biased region" description="Low complexity" evidence="1">
    <location>
        <begin position="268"/>
        <end position="280"/>
    </location>
</feature>
<dbReference type="Proteomes" id="UP001221898">
    <property type="component" value="Unassembled WGS sequence"/>
</dbReference>
<keyword evidence="3" id="KW-1185">Reference proteome</keyword>